<keyword evidence="1" id="KW-0813">Transport</keyword>
<feature type="domain" description="Mop" evidence="10">
    <location>
        <begin position="286"/>
        <end position="353"/>
    </location>
</feature>
<proteinExistence type="predicted"/>
<sequence>MKIALHCQLADFVLQVQTQLASNAITVLAGPSGAGKTTLLRCLAGFLPGSGEVHFGDKTLQSATTYIAPEQRQIGYVNQQGSLFPHLTVGENLDFAIHHASAAGPTRDDIVQGFGIGHLLERVPDTLSGGEVQRVCLARSLLAHPSLLLLDEPFAALDEEAKAKTAAVLAQVVATTKTPVLMVAHEFASLTRLAERVLYLQQGKLLGDAPLSQILVAQEFPFAARADACMVVMAKVHEHDENWGLTTVSMGRHQISIPAIETAKTKPVRLRIRAGDVSLSRRQTSNSSIINSLSVTIRELRQTGERPGQVLAILDAQDFCLLARITRKSVTELNLQEGQQVYARVKASAASVV</sequence>
<reference evidence="11" key="1">
    <citation type="submission" date="2018-06" db="EMBL/GenBank/DDBJ databases">
        <authorList>
            <person name="Zhirakovskaya E."/>
        </authorList>
    </citation>
    <scope>NUCLEOTIDE SEQUENCE</scope>
</reference>
<dbReference type="NCBIfam" id="TIGR02142">
    <property type="entry name" value="modC_ABC"/>
    <property type="match status" value="1"/>
</dbReference>
<dbReference type="InterPro" id="IPR027417">
    <property type="entry name" value="P-loop_NTPase"/>
</dbReference>
<dbReference type="Pfam" id="PF00005">
    <property type="entry name" value="ABC_tran"/>
    <property type="match status" value="1"/>
</dbReference>
<evidence type="ECO:0000313" key="11">
    <source>
        <dbReference type="EMBL" id="VAW02653.1"/>
    </source>
</evidence>
<dbReference type="SUPFAM" id="SSF52540">
    <property type="entry name" value="P-loop containing nucleoside triphosphate hydrolases"/>
    <property type="match status" value="1"/>
</dbReference>
<protein>
    <submittedName>
        <fullName evidence="11">Molybdenum transport ATP-binding protein ModC (TC 3.A.1.8.1)</fullName>
    </submittedName>
</protein>
<evidence type="ECO:0000256" key="8">
    <source>
        <dbReference type="ARBA" id="ARBA00023136"/>
    </source>
</evidence>
<dbReference type="Gene3D" id="2.40.50.100">
    <property type="match status" value="1"/>
</dbReference>
<dbReference type="InterPro" id="IPR003439">
    <property type="entry name" value="ABC_transporter-like_ATP-bd"/>
</dbReference>
<evidence type="ECO:0000256" key="4">
    <source>
        <dbReference type="ARBA" id="ARBA00022519"/>
    </source>
</evidence>
<evidence type="ECO:0000256" key="5">
    <source>
        <dbReference type="ARBA" id="ARBA00022741"/>
    </source>
</evidence>
<dbReference type="AlphaFoldDB" id="A0A3B0SEY7"/>
<dbReference type="InterPro" id="IPR050334">
    <property type="entry name" value="Molybdenum_import_ModC"/>
</dbReference>
<dbReference type="PANTHER" id="PTHR43514">
    <property type="entry name" value="ABC TRANSPORTER I FAMILY MEMBER 10"/>
    <property type="match status" value="1"/>
</dbReference>
<name>A0A3B0SEY7_9ZZZZ</name>
<keyword evidence="2" id="KW-1003">Cell membrane</keyword>
<feature type="domain" description="ABC transporter" evidence="9">
    <location>
        <begin position="7"/>
        <end position="227"/>
    </location>
</feature>
<dbReference type="PROSITE" id="PS50893">
    <property type="entry name" value="ABC_TRANSPORTER_2"/>
    <property type="match status" value="1"/>
</dbReference>
<dbReference type="InterPro" id="IPR011868">
    <property type="entry name" value="ModC_ABC_ATP-bd"/>
</dbReference>
<dbReference type="PROSITE" id="PS51866">
    <property type="entry name" value="MOP"/>
    <property type="match status" value="1"/>
</dbReference>
<dbReference type="InterPro" id="IPR005116">
    <property type="entry name" value="Transp-assoc_OB_typ1"/>
</dbReference>
<evidence type="ECO:0000256" key="3">
    <source>
        <dbReference type="ARBA" id="ARBA00022505"/>
    </source>
</evidence>
<keyword evidence="7" id="KW-1278">Translocase</keyword>
<dbReference type="SMART" id="SM00382">
    <property type="entry name" value="AAA"/>
    <property type="match status" value="1"/>
</dbReference>
<keyword evidence="4" id="KW-0997">Cell inner membrane</keyword>
<evidence type="ECO:0000256" key="6">
    <source>
        <dbReference type="ARBA" id="ARBA00022840"/>
    </source>
</evidence>
<evidence type="ECO:0000259" key="10">
    <source>
        <dbReference type="PROSITE" id="PS51866"/>
    </source>
</evidence>
<dbReference type="PANTHER" id="PTHR43514:SF4">
    <property type="entry name" value="ABC TRANSPORTER I FAMILY MEMBER 10"/>
    <property type="match status" value="1"/>
</dbReference>
<dbReference type="GO" id="GO:0015098">
    <property type="term" value="F:molybdate ion transmembrane transporter activity"/>
    <property type="evidence" value="ECO:0007669"/>
    <property type="project" value="InterPro"/>
</dbReference>
<dbReference type="GO" id="GO:0016887">
    <property type="term" value="F:ATP hydrolysis activity"/>
    <property type="evidence" value="ECO:0007669"/>
    <property type="project" value="InterPro"/>
</dbReference>
<dbReference type="GO" id="GO:0005524">
    <property type="term" value="F:ATP binding"/>
    <property type="evidence" value="ECO:0007669"/>
    <property type="project" value="UniProtKB-KW"/>
</dbReference>
<keyword evidence="6 11" id="KW-0067">ATP-binding</keyword>
<keyword evidence="8" id="KW-0472">Membrane</keyword>
<keyword evidence="5" id="KW-0547">Nucleotide-binding</keyword>
<organism evidence="11">
    <name type="scientific">hydrothermal vent metagenome</name>
    <dbReference type="NCBI Taxonomy" id="652676"/>
    <lineage>
        <taxon>unclassified sequences</taxon>
        <taxon>metagenomes</taxon>
        <taxon>ecological metagenomes</taxon>
    </lineage>
</organism>
<dbReference type="SUPFAM" id="SSF50331">
    <property type="entry name" value="MOP-like"/>
    <property type="match status" value="1"/>
</dbReference>
<dbReference type="Pfam" id="PF03459">
    <property type="entry name" value="TOBE"/>
    <property type="match status" value="1"/>
</dbReference>
<keyword evidence="3" id="KW-0500">Molybdenum</keyword>
<dbReference type="Gene3D" id="3.40.50.300">
    <property type="entry name" value="P-loop containing nucleotide triphosphate hydrolases"/>
    <property type="match status" value="1"/>
</dbReference>
<evidence type="ECO:0000259" key="9">
    <source>
        <dbReference type="PROSITE" id="PS50893"/>
    </source>
</evidence>
<evidence type="ECO:0000256" key="1">
    <source>
        <dbReference type="ARBA" id="ARBA00022448"/>
    </source>
</evidence>
<evidence type="ECO:0000256" key="2">
    <source>
        <dbReference type="ARBA" id="ARBA00022475"/>
    </source>
</evidence>
<accession>A0A3B0SEY7</accession>
<dbReference type="GO" id="GO:0016020">
    <property type="term" value="C:membrane"/>
    <property type="evidence" value="ECO:0007669"/>
    <property type="project" value="InterPro"/>
</dbReference>
<dbReference type="InterPro" id="IPR008995">
    <property type="entry name" value="Mo/tungstate-bd_C_term_dom"/>
</dbReference>
<dbReference type="InterPro" id="IPR004606">
    <property type="entry name" value="Mop_domain"/>
</dbReference>
<dbReference type="GO" id="GO:0140359">
    <property type="term" value="F:ABC-type transporter activity"/>
    <property type="evidence" value="ECO:0007669"/>
    <property type="project" value="InterPro"/>
</dbReference>
<dbReference type="InterPro" id="IPR003593">
    <property type="entry name" value="AAA+_ATPase"/>
</dbReference>
<gene>
    <name evidence="11" type="ORF">MNBD_ALPHA06-1971</name>
</gene>
<dbReference type="EMBL" id="UOEE01000343">
    <property type="protein sequence ID" value="VAW02653.1"/>
    <property type="molecule type" value="Genomic_DNA"/>
</dbReference>
<evidence type="ECO:0000256" key="7">
    <source>
        <dbReference type="ARBA" id="ARBA00022967"/>
    </source>
</evidence>